<proteinExistence type="predicted"/>
<accession>A0ABR8EAI3</accession>
<keyword evidence="3" id="KW-1185">Reference proteome</keyword>
<sequence>MISTEKTQFLYRLPWTQKPGFFIAFTVGATSAFAPTYSPQKPGLFSWGKSAIAQFSMLQLL</sequence>
<evidence type="ECO:0000313" key="2">
    <source>
        <dbReference type="EMBL" id="MBD2543723.1"/>
    </source>
</evidence>
<keyword evidence="1" id="KW-0812">Transmembrane</keyword>
<comment type="caution">
    <text evidence="2">The sequence shown here is derived from an EMBL/GenBank/DDBJ whole genome shotgun (WGS) entry which is preliminary data.</text>
</comment>
<organism evidence="2 3">
    <name type="scientific">Planktothricoides raciborskii FACHB-1370</name>
    <dbReference type="NCBI Taxonomy" id="2949576"/>
    <lineage>
        <taxon>Bacteria</taxon>
        <taxon>Bacillati</taxon>
        <taxon>Cyanobacteriota</taxon>
        <taxon>Cyanophyceae</taxon>
        <taxon>Oscillatoriophycideae</taxon>
        <taxon>Oscillatoriales</taxon>
        <taxon>Oscillatoriaceae</taxon>
        <taxon>Planktothricoides</taxon>
    </lineage>
</organism>
<dbReference type="EMBL" id="JACJSK010000008">
    <property type="protein sequence ID" value="MBD2543723.1"/>
    <property type="molecule type" value="Genomic_DNA"/>
</dbReference>
<dbReference type="Proteomes" id="UP000641954">
    <property type="component" value="Unassembled WGS sequence"/>
</dbReference>
<protein>
    <submittedName>
        <fullName evidence="2">Uncharacterized protein</fullName>
    </submittedName>
</protein>
<name>A0ABR8EAI3_9CYAN</name>
<gene>
    <name evidence="2" type="ORF">H6G72_07645</name>
</gene>
<keyword evidence="1" id="KW-1133">Transmembrane helix</keyword>
<evidence type="ECO:0000313" key="3">
    <source>
        <dbReference type="Proteomes" id="UP000641954"/>
    </source>
</evidence>
<feature type="transmembrane region" description="Helical" evidence="1">
    <location>
        <begin position="21"/>
        <end position="38"/>
    </location>
</feature>
<keyword evidence="1" id="KW-0472">Membrane</keyword>
<evidence type="ECO:0000256" key="1">
    <source>
        <dbReference type="SAM" id="Phobius"/>
    </source>
</evidence>
<reference evidence="2 3" key="1">
    <citation type="journal article" date="2020" name="ISME J.">
        <title>Comparative genomics reveals insights into cyanobacterial evolution and habitat adaptation.</title>
        <authorList>
            <person name="Chen M.Y."/>
            <person name="Teng W.K."/>
            <person name="Zhao L."/>
            <person name="Hu C.X."/>
            <person name="Zhou Y.K."/>
            <person name="Han B.P."/>
            <person name="Song L.R."/>
            <person name="Shu W.S."/>
        </authorList>
    </citation>
    <scope>NUCLEOTIDE SEQUENCE [LARGE SCALE GENOMIC DNA]</scope>
    <source>
        <strain evidence="2 3">FACHB-1370</strain>
    </source>
</reference>